<evidence type="ECO:0000313" key="2">
    <source>
        <dbReference type="EMBL" id="KAK1506351.1"/>
    </source>
</evidence>
<dbReference type="Proteomes" id="UP001227543">
    <property type="component" value="Unassembled WGS sequence"/>
</dbReference>
<sequence>MRRILDEDAPAVRDSSGWAAGSNLMFKEATLGHAGRIEKSLAALGLNCTIALKSVKRCNVYDKRDSPELKKRKGDLLDEMYPSILFDLITAPEKSASSFNRRAASRHRLTMPRLYTEKDTKTPAMPAPARPPLNQPAARMAGPASGWQAAPHRASRPAQHAQPPPQFAAPCAPAWVPRPPGQQASPYGAGPPAPPRVSSHNTGTPAQLPEQRNVPQSTGRVNGPFPQSGQQQIVFENVHFVNLAGPGNKVYTAGKPHENRISRYKRQRGLV</sequence>
<keyword evidence="3" id="KW-1185">Reference proteome</keyword>
<comment type="caution">
    <text evidence="2">The sequence shown here is derived from an EMBL/GenBank/DDBJ whole genome shotgun (WGS) entry which is preliminary data.</text>
</comment>
<feature type="compositionally biased region" description="Polar residues" evidence="1">
    <location>
        <begin position="213"/>
        <end position="228"/>
    </location>
</feature>
<evidence type="ECO:0000313" key="3">
    <source>
        <dbReference type="Proteomes" id="UP001227543"/>
    </source>
</evidence>
<organism evidence="2 3">
    <name type="scientific">Colletotrichum tamarilloi</name>
    <dbReference type="NCBI Taxonomy" id="1209934"/>
    <lineage>
        <taxon>Eukaryota</taxon>
        <taxon>Fungi</taxon>
        <taxon>Dikarya</taxon>
        <taxon>Ascomycota</taxon>
        <taxon>Pezizomycotina</taxon>
        <taxon>Sordariomycetes</taxon>
        <taxon>Hypocreomycetidae</taxon>
        <taxon>Glomerellales</taxon>
        <taxon>Glomerellaceae</taxon>
        <taxon>Colletotrichum</taxon>
        <taxon>Colletotrichum acutatum species complex</taxon>
    </lineage>
</organism>
<reference evidence="2 3" key="1">
    <citation type="submission" date="2016-10" db="EMBL/GenBank/DDBJ databases">
        <title>The genome sequence of Colletotrichum fioriniae PJ7.</title>
        <authorList>
            <person name="Baroncelli R."/>
        </authorList>
    </citation>
    <scope>NUCLEOTIDE SEQUENCE [LARGE SCALE GENOMIC DNA]</scope>
    <source>
        <strain evidence="2 3">Tom-12</strain>
    </source>
</reference>
<name>A0ABQ9RKF7_9PEZI</name>
<protein>
    <submittedName>
        <fullName evidence="2">Uncharacterized protein</fullName>
    </submittedName>
</protein>
<gene>
    <name evidence="2" type="ORF">CTAM01_03686</name>
</gene>
<dbReference type="RefSeq" id="XP_060385924.1">
    <property type="nucleotide sequence ID" value="XM_060519718.1"/>
</dbReference>
<dbReference type="EMBL" id="MLFU01000008">
    <property type="protein sequence ID" value="KAK1506351.1"/>
    <property type="molecule type" value="Genomic_DNA"/>
</dbReference>
<dbReference type="GeneID" id="85403956"/>
<proteinExistence type="predicted"/>
<feature type="compositionally biased region" description="Pro residues" evidence="1">
    <location>
        <begin position="125"/>
        <end position="134"/>
    </location>
</feature>
<evidence type="ECO:0000256" key="1">
    <source>
        <dbReference type="SAM" id="MobiDB-lite"/>
    </source>
</evidence>
<accession>A0ABQ9RKF7</accession>
<feature type="region of interest" description="Disordered" evidence="1">
    <location>
        <begin position="96"/>
        <end position="228"/>
    </location>
</feature>